<evidence type="ECO:0000256" key="1">
    <source>
        <dbReference type="HAMAP-Rule" id="MF_00691"/>
    </source>
</evidence>
<dbReference type="KEGG" id="pka:PQ456_09820"/>
<dbReference type="HAMAP" id="MF_00691">
    <property type="entry name" value="PxpA"/>
    <property type="match status" value="1"/>
</dbReference>
<dbReference type="PANTHER" id="PTHR30292:SF0">
    <property type="entry name" value="5-OXOPROLINASE SUBUNIT A"/>
    <property type="match status" value="1"/>
</dbReference>
<keyword evidence="3" id="KW-1185">Reference proteome</keyword>
<dbReference type="GO" id="GO:0017168">
    <property type="term" value="F:5-oxoprolinase (ATP-hydrolyzing) activity"/>
    <property type="evidence" value="ECO:0007669"/>
    <property type="project" value="UniProtKB-UniRule"/>
</dbReference>
<evidence type="ECO:0000313" key="3">
    <source>
        <dbReference type="Proteomes" id="UP001220509"/>
    </source>
</evidence>
<dbReference type="SUPFAM" id="SSF88713">
    <property type="entry name" value="Glycoside hydrolase/deacetylase"/>
    <property type="match status" value="1"/>
</dbReference>
<keyword evidence="1" id="KW-0067">ATP-binding</keyword>
<name>A0AAX3M646_9BACL</name>
<gene>
    <name evidence="1" type="primary">pxpA</name>
    <name evidence="2" type="ORF">PQ456_09820</name>
</gene>
<dbReference type="PANTHER" id="PTHR30292">
    <property type="entry name" value="UNCHARACTERIZED PROTEIN YBGL-RELATED"/>
    <property type="match status" value="1"/>
</dbReference>
<dbReference type="Gene3D" id="3.20.20.370">
    <property type="entry name" value="Glycoside hydrolase/deacetylase"/>
    <property type="match status" value="1"/>
</dbReference>
<dbReference type="GO" id="GO:0005524">
    <property type="term" value="F:ATP binding"/>
    <property type="evidence" value="ECO:0007669"/>
    <property type="project" value="UniProtKB-UniRule"/>
</dbReference>
<keyword evidence="1" id="KW-0378">Hydrolase</keyword>
<dbReference type="InterPro" id="IPR005501">
    <property type="entry name" value="LamB/YcsF/PxpA-like"/>
</dbReference>
<organism evidence="2 3">
    <name type="scientific">Paenibacillus kyungheensis</name>
    <dbReference type="NCBI Taxonomy" id="1452732"/>
    <lineage>
        <taxon>Bacteria</taxon>
        <taxon>Bacillati</taxon>
        <taxon>Bacillota</taxon>
        <taxon>Bacilli</taxon>
        <taxon>Bacillales</taxon>
        <taxon>Paenibacillaceae</taxon>
        <taxon>Paenibacillus</taxon>
    </lineage>
</organism>
<evidence type="ECO:0000313" key="2">
    <source>
        <dbReference type="EMBL" id="WCT57785.1"/>
    </source>
</evidence>
<dbReference type="EMBL" id="CP117416">
    <property type="protein sequence ID" value="WCT57785.1"/>
    <property type="molecule type" value="Genomic_DNA"/>
</dbReference>
<dbReference type="AlphaFoldDB" id="A0AAX3M646"/>
<comment type="subunit">
    <text evidence="1">Forms a complex composed of PxpA, PxpB and PxpC.</text>
</comment>
<accession>A0AAX3M646</accession>
<keyword evidence="1" id="KW-0547">Nucleotide-binding</keyword>
<dbReference type="NCBIfam" id="NF003814">
    <property type="entry name" value="PRK05406.1-3"/>
    <property type="match status" value="1"/>
</dbReference>
<sequence>MHTIDINCDMGESYGAYMIGADEQLFPYITSANIACGLHAGDPGVMRQSVQSALKYGVKIGAHPGLPDIQGFGRRKMDISATEAYDLITYQIGALAAFVQQEGGVLHHVKPHGALYNMAAQSQSLAEAIAQAIYRFDPKLILYGLAGSALIDAGKHIGLTVVNEVFADRTYGDDGQLTSRSDPLALITDTEQAVRQVIHMIQQHSVISTNGNSIPLIADSVCIHGDGQHAVDFVKELKSRLEAEHIRIQPVMQIKS</sequence>
<dbReference type="GO" id="GO:0005975">
    <property type="term" value="P:carbohydrate metabolic process"/>
    <property type="evidence" value="ECO:0007669"/>
    <property type="project" value="InterPro"/>
</dbReference>
<dbReference type="Proteomes" id="UP001220509">
    <property type="component" value="Chromosome"/>
</dbReference>
<protein>
    <recommendedName>
        <fullName evidence="1">5-oxoprolinase subunit A</fullName>
        <shortName evidence="1">5-OPase subunit A</shortName>
        <ecNumber evidence="1">3.5.2.9</ecNumber>
    </recommendedName>
    <alternativeName>
        <fullName evidence="1">5-oxoprolinase (ATP-hydrolyzing) subunit A</fullName>
    </alternativeName>
</protein>
<dbReference type="RefSeq" id="WP_273615948.1">
    <property type="nucleotide sequence ID" value="NZ_CP117416.1"/>
</dbReference>
<dbReference type="CDD" id="cd10787">
    <property type="entry name" value="LamB_YcsF_like"/>
    <property type="match status" value="1"/>
</dbReference>
<dbReference type="NCBIfam" id="NF003816">
    <property type="entry name" value="PRK05406.1-5"/>
    <property type="match status" value="1"/>
</dbReference>
<comment type="similarity">
    <text evidence="1">Belongs to the LamB/PxpA family.</text>
</comment>
<dbReference type="Pfam" id="PF03746">
    <property type="entry name" value="LamB_YcsF"/>
    <property type="match status" value="1"/>
</dbReference>
<comment type="function">
    <text evidence="1">Catalyzes the cleavage of 5-oxoproline to form L-glutamate coupled to the hydrolysis of ATP to ADP and inorganic phosphate.</text>
</comment>
<dbReference type="EC" id="3.5.2.9" evidence="1"/>
<comment type="catalytic activity">
    <reaction evidence="1">
        <text>5-oxo-L-proline + ATP + 2 H2O = L-glutamate + ADP + phosphate + H(+)</text>
        <dbReference type="Rhea" id="RHEA:10348"/>
        <dbReference type="ChEBI" id="CHEBI:15377"/>
        <dbReference type="ChEBI" id="CHEBI:15378"/>
        <dbReference type="ChEBI" id="CHEBI:29985"/>
        <dbReference type="ChEBI" id="CHEBI:30616"/>
        <dbReference type="ChEBI" id="CHEBI:43474"/>
        <dbReference type="ChEBI" id="CHEBI:58402"/>
        <dbReference type="ChEBI" id="CHEBI:456216"/>
        <dbReference type="EC" id="3.5.2.9"/>
    </reaction>
</comment>
<dbReference type="InterPro" id="IPR011330">
    <property type="entry name" value="Glyco_hydro/deAcase_b/a-brl"/>
</dbReference>
<proteinExistence type="inferred from homology"/>
<reference evidence="2 3" key="1">
    <citation type="submission" date="2023-02" db="EMBL/GenBank/DDBJ databases">
        <title>Genome sequence of Paenibacillus kyungheensis KACC 18744.</title>
        <authorList>
            <person name="Kim S."/>
            <person name="Heo J."/>
            <person name="Kwon S.-W."/>
        </authorList>
    </citation>
    <scope>NUCLEOTIDE SEQUENCE [LARGE SCALE GENOMIC DNA]</scope>
    <source>
        <strain evidence="2 3">KACC 18744</strain>
    </source>
</reference>